<dbReference type="Proteomes" id="UP001500936">
    <property type="component" value="Unassembled WGS sequence"/>
</dbReference>
<evidence type="ECO:0000256" key="1">
    <source>
        <dbReference type="SAM" id="SignalP"/>
    </source>
</evidence>
<dbReference type="GO" id="GO:0016853">
    <property type="term" value="F:isomerase activity"/>
    <property type="evidence" value="ECO:0007669"/>
    <property type="project" value="UniProtKB-KW"/>
</dbReference>
<dbReference type="Pfam" id="PF01261">
    <property type="entry name" value="AP_endonuc_2"/>
    <property type="match status" value="1"/>
</dbReference>
<sequence>MKKNICLSLLLCVLAVTTFAQSNRFGKLLKETPGMVSYTMRASFAKDVPGTLDKIKALGITNMEMSSLFGKTAAEMRKYLDERGMRCSSYGVRYNALKDNMDSVIRDAKTLGAEFVRLSGVPYKGTFTLEDAKRTVDDFNQFGRKLKANGLTFVYHNHGFEFQPYQNGTLFDYIVQNTNPDDVSYEMDILWVFHPGHDPETLLKKYPKRFKLMHVKDLKKGIKGDFSGSTPPENDVTLGTGQLNLPAILKAAQKTAIKYYYIEDESPIVEQQVPLSIAYLKSL</sequence>
<accession>A0ABP8K1M5</accession>
<dbReference type="Gene3D" id="3.20.20.150">
    <property type="entry name" value="Divalent-metal-dependent TIM barrel enzymes"/>
    <property type="match status" value="1"/>
</dbReference>
<proteinExistence type="predicted"/>
<dbReference type="PANTHER" id="PTHR12110">
    <property type="entry name" value="HYDROXYPYRUVATE ISOMERASE"/>
    <property type="match status" value="1"/>
</dbReference>
<dbReference type="SUPFAM" id="SSF51658">
    <property type="entry name" value="Xylose isomerase-like"/>
    <property type="match status" value="1"/>
</dbReference>
<protein>
    <submittedName>
        <fullName evidence="3">Sugar phosphate isomerase/epimerase</fullName>
    </submittedName>
</protein>
<dbReference type="EMBL" id="BAABHB010000002">
    <property type="protein sequence ID" value="GAA4399218.1"/>
    <property type="molecule type" value="Genomic_DNA"/>
</dbReference>
<feature type="domain" description="Xylose isomerase-like TIM barrel" evidence="2">
    <location>
        <begin position="52"/>
        <end position="281"/>
    </location>
</feature>
<dbReference type="PANTHER" id="PTHR12110:SF41">
    <property type="entry name" value="INOSOSE DEHYDRATASE"/>
    <property type="match status" value="1"/>
</dbReference>
<keyword evidence="4" id="KW-1185">Reference proteome</keyword>
<dbReference type="InterPro" id="IPR036237">
    <property type="entry name" value="Xyl_isomerase-like_sf"/>
</dbReference>
<evidence type="ECO:0000313" key="4">
    <source>
        <dbReference type="Proteomes" id="UP001500936"/>
    </source>
</evidence>
<keyword evidence="3" id="KW-0413">Isomerase</keyword>
<dbReference type="RefSeq" id="WP_345264709.1">
    <property type="nucleotide sequence ID" value="NZ_BAABHB010000002.1"/>
</dbReference>
<dbReference type="InterPro" id="IPR050312">
    <property type="entry name" value="IolE/XylAMocC-like"/>
</dbReference>
<feature type="chain" id="PRO_5046767796" evidence="1">
    <location>
        <begin position="23"/>
        <end position="283"/>
    </location>
</feature>
<dbReference type="InterPro" id="IPR013022">
    <property type="entry name" value="Xyl_isomerase-like_TIM-brl"/>
</dbReference>
<reference evidence="4" key="1">
    <citation type="journal article" date="2019" name="Int. J. Syst. Evol. Microbiol.">
        <title>The Global Catalogue of Microorganisms (GCM) 10K type strain sequencing project: providing services to taxonomists for standard genome sequencing and annotation.</title>
        <authorList>
            <consortium name="The Broad Institute Genomics Platform"/>
            <consortium name="The Broad Institute Genome Sequencing Center for Infectious Disease"/>
            <person name="Wu L."/>
            <person name="Ma J."/>
        </authorList>
    </citation>
    <scope>NUCLEOTIDE SEQUENCE [LARGE SCALE GENOMIC DNA]</scope>
    <source>
        <strain evidence="4">JCM 17925</strain>
    </source>
</reference>
<evidence type="ECO:0000259" key="2">
    <source>
        <dbReference type="Pfam" id="PF01261"/>
    </source>
</evidence>
<name>A0ABP8K1M5_9BACT</name>
<keyword evidence="1" id="KW-0732">Signal</keyword>
<gene>
    <name evidence="3" type="ORF">GCM10023187_10720</name>
</gene>
<organism evidence="3 4">
    <name type="scientific">Nibrella viscosa</name>
    <dbReference type="NCBI Taxonomy" id="1084524"/>
    <lineage>
        <taxon>Bacteria</taxon>
        <taxon>Pseudomonadati</taxon>
        <taxon>Bacteroidota</taxon>
        <taxon>Cytophagia</taxon>
        <taxon>Cytophagales</taxon>
        <taxon>Spirosomataceae</taxon>
        <taxon>Nibrella</taxon>
    </lineage>
</organism>
<evidence type="ECO:0000313" key="3">
    <source>
        <dbReference type="EMBL" id="GAA4399218.1"/>
    </source>
</evidence>
<comment type="caution">
    <text evidence="3">The sequence shown here is derived from an EMBL/GenBank/DDBJ whole genome shotgun (WGS) entry which is preliminary data.</text>
</comment>
<feature type="signal peptide" evidence="1">
    <location>
        <begin position="1"/>
        <end position="22"/>
    </location>
</feature>